<protein>
    <recommendedName>
        <fullName evidence="3">DUF3127 domain-containing protein</fullName>
    </recommendedName>
</protein>
<proteinExistence type="predicted"/>
<comment type="caution">
    <text evidence="1">The sequence shown here is derived from an EMBL/GenBank/DDBJ whole genome shotgun (WGS) entry which is preliminary data.</text>
</comment>
<accession>A0A366K3I8</accession>
<dbReference type="STRING" id="1399.VL14_18490"/>
<dbReference type="RefSeq" id="WP_113881830.1">
    <property type="nucleotide sequence ID" value="NZ_QNSF01000003.1"/>
</dbReference>
<gene>
    <name evidence="1" type="ORF">DFO70_103145</name>
</gene>
<evidence type="ECO:0000313" key="2">
    <source>
        <dbReference type="Proteomes" id="UP000252731"/>
    </source>
</evidence>
<evidence type="ECO:0000313" key="1">
    <source>
        <dbReference type="EMBL" id="RBP95111.1"/>
    </source>
</evidence>
<dbReference type="Proteomes" id="UP000252731">
    <property type="component" value="Unassembled WGS sequence"/>
</dbReference>
<reference evidence="1 2" key="1">
    <citation type="submission" date="2018-06" db="EMBL/GenBank/DDBJ databases">
        <title>Freshwater and sediment microbial communities from various areas in North America, analyzing microbe dynamics in response to fracking.</title>
        <authorList>
            <person name="Lamendella R."/>
        </authorList>
    </citation>
    <scope>NUCLEOTIDE SEQUENCE [LARGE SCALE GENOMIC DNA]</scope>
    <source>
        <strain evidence="1 2">14_TX</strain>
    </source>
</reference>
<organism evidence="1 2">
    <name type="scientific">Cytobacillus firmus</name>
    <name type="common">Bacillus firmus</name>
    <dbReference type="NCBI Taxonomy" id="1399"/>
    <lineage>
        <taxon>Bacteria</taxon>
        <taxon>Bacillati</taxon>
        <taxon>Bacillota</taxon>
        <taxon>Bacilli</taxon>
        <taxon>Bacillales</taxon>
        <taxon>Bacillaceae</taxon>
        <taxon>Cytobacillus</taxon>
    </lineage>
</organism>
<dbReference type="OrthoDB" id="2917898at2"/>
<sequence>MVTAIVIPIICLYFFWLTKKEMREGYEKWASLKTVPEEAIMSGEVVQISESRQRYNYSRFVHVFELTIQTKSNKHSNIKKITPLMENTRIPSVKIGDSVHLYGNWKDDFFHVGRIQIAKTEIEPNTDKIPFK</sequence>
<dbReference type="EMBL" id="QNSF01000003">
    <property type="protein sequence ID" value="RBP95111.1"/>
    <property type="molecule type" value="Genomic_DNA"/>
</dbReference>
<name>A0A366K3I8_CYTFI</name>
<keyword evidence="2" id="KW-1185">Reference proteome</keyword>
<evidence type="ECO:0008006" key="3">
    <source>
        <dbReference type="Google" id="ProtNLM"/>
    </source>
</evidence>
<dbReference type="AlphaFoldDB" id="A0A366K3I8"/>